<feature type="region of interest" description="Disordered" evidence="7">
    <location>
        <begin position="1638"/>
        <end position="1770"/>
    </location>
</feature>
<feature type="transmembrane region" description="Helical" evidence="8">
    <location>
        <begin position="2025"/>
        <end position="2045"/>
    </location>
</feature>
<feature type="signal peptide" evidence="9">
    <location>
        <begin position="1"/>
        <end position="20"/>
    </location>
</feature>
<dbReference type="Pfam" id="PF00534">
    <property type="entry name" value="Glycos_transf_1"/>
    <property type="match status" value="1"/>
</dbReference>
<dbReference type="FunFam" id="3.40.50.2000:FF:000058">
    <property type="entry name" value="Alpha-1,3-glucan synthase Ags1"/>
    <property type="match status" value="1"/>
</dbReference>
<keyword evidence="5" id="KW-0961">Cell wall biogenesis/degradation</keyword>
<dbReference type="PANTHER" id="PTHR47182">
    <property type="entry name" value="CELL WALL ALPHA-1,3-GLUCAN SYNTHASE AGS1-RELATED"/>
    <property type="match status" value="1"/>
</dbReference>
<feature type="transmembrane region" description="Helical" evidence="8">
    <location>
        <begin position="1965"/>
        <end position="1983"/>
    </location>
</feature>
<keyword evidence="12" id="KW-1185">Reference proteome</keyword>
<feature type="transmembrane region" description="Helical" evidence="8">
    <location>
        <begin position="2097"/>
        <end position="2126"/>
    </location>
</feature>
<dbReference type="GO" id="GO:0009277">
    <property type="term" value="C:fungal-type cell wall"/>
    <property type="evidence" value="ECO:0007669"/>
    <property type="project" value="TreeGrafter"/>
</dbReference>
<keyword evidence="8" id="KW-1133">Transmembrane helix</keyword>
<dbReference type="InterPro" id="IPR017853">
    <property type="entry name" value="GH"/>
</dbReference>
<feature type="transmembrane region" description="Helical" evidence="8">
    <location>
        <begin position="1932"/>
        <end position="1953"/>
    </location>
</feature>
<dbReference type="Pfam" id="PF26127">
    <property type="entry name" value="12TM_Mok13"/>
    <property type="match status" value="1"/>
</dbReference>
<dbReference type="SUPFAM" id="SSF53756">
    <property type="entry name" value="UDP-Glycosyltransferase/glycogen phosphorylase"/>
    <property type="match status" value="1"/>
</dbReference>
<feature type="transmembrane region" description="Helical" evidence="8">
    <location>
        <begin position="2177"/>
        <end position="2203"/>
    </location>
</feature>
<dbReference type="Pfam" id="PF08323">
    <property type="entry name" value="Glyco_transf_5"/>
    <property type="match status" value="1"/>
</dbReference>
<dbReference type="InterPro" id="IPR058659">
    <property type="entry name" value="Mok11-13/Ags1-like_CBM"/>
</dbReference>
<dbReference type="FunFam" id="3.40.50.2000:FF:000052">
    <property type="entry name" value="Alpha-1,3-glucan synthase Ags2"/>
    <property type="match status" value="1"/>
</dbReference>
<dbReference type="Pfam" id="PF26111">
    <property type="entry name" value="Ig_Mok13"/>
    <property type="match status" value="1"/>
</dbReference>
<comment type="caution">
    <text evidence="11">The sequence shown here is derived from an EMBL/GenBank/DDBJ whole genome shotgun (WGS) entry which is preliminary data.</text>
</comment>
<dbReference type="InterPro" id="IPR058657">
    <property type="entry name" value="Mok11-13/Ags1-like_Ig"/>
</dbReference>
<evidence type="ECO:0000256" key="8">
    <source>
        <dbReference type="SAM" id="Phobius"/>
    </source>
</evidence>
<dbReference type="Pfam" id="PF26114">
    <property type="entry name" value="Ig_2_Mok13"/>
    <property type="match status" value="1"/>
</dbReference>
<dbReference type="GO" id="GO:0047657">
    <property type="term" value="F:alpha-1,3-glucan synthase activity"/>
    <property type="evidence" value="ECO:0007669"/>
    <property type="project" value="UniProtKB-EC"/>
</dbReference>
<feature type="transmembrane region" description="Helical" evidence="8">
    <location>
        <begin position="2282"/>
        <end position="2304"/>
    </location>
</feature>
<feature type="compositionally biased region" description="Polar residues" evidence="7">
    <location>
        <begin position="1687"/>
        <end position="1697"/>
    </location>
</feature>
<feature type="domain" description="Glycosyl hydrolase family 13 catalytic" evidence="10">
    <location>
        <begin position="66"/>
        <end position="518"/>
    </location>
</feature>
<dbReference type="Pfam" id="PF00128">
    <property type="entry name" value="Alpha-amylase"/>
    <property type="match status" value="1"/>
</dbReference>
<feature type="transmembrane region" description="Helical" evidence="8">
    <location>
        <begin position="2057"/>
        <end position="2077"/>
    </location>
</feature>
<feature type="transmembrane region" description="Helical" evidence="8">
    <location>
        <begin position="1066"/>
        <end position="1092"/>
    </location>
</feature>
<accession>A0AA40C4U0</accession>
<reference evidence="11" key="1">
    <citation type="submission" date="2023-06" db="EMBL/GenBank/DDBJ databases">
        <title>Genome-scale phylogeny and comparative genomics of the fungal order Sordariales.</title>
        <authorList>
            <consortium name="Lawrence Berkeley National Laboratory"/>
            <person name="Hensen N."/>
            <person name="Bonometti L."/>
            <person name="Westerberg I."/>
            <person name="Brannstrom I.O."/>
            <person name="Guillou S."/>
            <person name="Cros-Aarteil S."/>
            <person name="Calhoun S."/>
            <person name="Haridas S."/>
            <person name="Kuo A."/>
            <person name="Mondo S."/>
            <person name="Pangilinan J."/>
            <person name="Riley R."/>
            <person name="LaButti K."/>
            <person name="Andreopoulos B."/>
            <person name="Lipzen A."/>
            <person name="Chen C."/>
            <person name="Yanf M."/>
            <person name="Daum C."/>
            <person name="Ng V."/>
            <person name="Clum A."/>
            <person name="Steindorff A."/>
            <person name="Ohm R."/>
            <person name="Martin F."/>
            <person name="Silar P."/>
            <person name="Natvig D."/>
            <person name="Lalanne C."/>
            <person name="Gautier V."/>
            <person name="Ament-velasquez S.L."/>
            <person name="Kruys A."/>
            <person name="Hutchinson M.I."/>
            <person name="Powell A.J."/>
            <person name="Barry K."/>
            <person name="Miller A.N."/>
            <person name="Grigoriev I.V."/>
            <person name="Debuchy R."/>
            <person name="Gladieux P."/>
            <person name="Thoren M.H."/>
            <person name="Johannesson H."/>
        </authorList>
    </citation>
    <scope>NUCLEOTIDE SEQUENCE</scope>
    <source>
        <strain evidence="11">SMH3391-2</strain>
    </source>
</reference>
<dbReference type="FunFam" id="3.20.20.80:FF:000073">
    <property type="entry name" value="Alpha-1,3-glucan synthase Ags2"/>
    <property type="match status" value="1"/>
</dbReference>
<dbReference type="CDD" id="cd11323">
    <property type="entry name" value="AmyAc_AGS"/>
    <property type="match status" value="1"/>
</dbReference>
<dbReference type="Pfam" id="PF26122">
    <property type="entry name" value="CBM_Mok13"/>
    <property type="match status" value="1"/>
</dbReference>
<dbReference type="Gene3D" id="3.20.20.80">
    <property type="entry name" value="Glycosidases"/>
    <property type="match status" value="1"/>
</dbReference>
<dbReference type="CDD" id="cd03791">
    <property type="entry name" value="GT5_Glycogen_synthase_DULL1-like"/>
    <property type="match status" value="1"/>
</dbReference>
<keyword evidence="8" id="KW-0812">Transmembrane</keyword>
<dbReference type="InterPro" id="IPR058654">
    <property type="entry name" value="Mok11-14/Ags1-like_TM"/>
</dbReference>
<feature type="chain" id="PRO_5041319892" description="alpha-1,3-glucan synthase" evidence="9">
    <location>
        <begin position="21"/>
        <end position="2356"/>
    </location>
</feature>
<dbReference type="Proteomes" id="UP001174934">
    <property type="component" value="Unassembled WGS sequence"/>
</dbReference>
<dbReference type="InterPro" id="IPR013534">
    <property type="entry name" value="Starch_synth_cat_dom"/>
</dbReference>
<dbReference type="PANTHER" id="PTHR47182:SF2">
    <property type="entry name" value="CELL WALL ALPHA-1,3-GLUCAN SYNTHASE AGS1"/>
    <property type="match status" value="1"/>
</dbReference>
<organism evidence="11 12">
    <name type="scientific">Bombardia bombarda</name>
    <dbReference type="NCBI Taxonomy" id="252184"/>
    <lineage>
        <taxon>Eukaryota</taxon>
        <taxon>Fungi</taxon>
        <taxon>Dikarya</taxon>
        <taxon>Ascomycota</taxon>
        <taxon>Pezizomycotina</taxon>
        <taxon>Sordariomycetes</taxon>
        <taxon>Sordariomycetidae</taxon>
        <taxon>Sordariales</taxon>
        <taxon>Lasiosphaeriaceae</taxon>
        <taxon>Bombardia</taxon>
    </lineage>
</organism>
<feature type="transmembrane region" description="Helical" evidence="8">
    <location>
        <begin position="2329"/>
        <end position="2348"/>
    </location>
</feature>
<evidence type="ECO:0000256" key="1">
    <source>
        <dbReference type="ARBA" id="ARBA00006122"/>
    </source>
</evidence>
<keyword evidence="4" id="KW-0808">Transferase</keyword>
<dbReference type="EMBL" id="JAULSR010000003">
    <property type="protein sequence ID" value="KAK0625431.1"/>
    <property type="molecule type" value="Genomic_DNA"/>
</dbReference>
<evidence type="ECO:0000256" key="3">
    <source>
        <dbReference type="ARBA" id="ARBA00022676"/>
    </source>
</evidence>
<sequence>MSIVLYLIFTLTLSGRLTHSLRYDPQYATHNLNQNTTAEDPLDYYGKWEDHEFKHSPDNWRFPFYTLFLDRFVNGNPSNDNANGTLFEQDITSTQLRHGGDIQGLIDSLDYIYGMGIRGIYIAGSPFINQPWQSDSYSPLDLTLLDAHFGDIAEWRRAVDEIHNRGMYVLLDNTVATMGDLLGFEGYLNESAPFLPEEHKTVWKTPRRYLDFDIGTEYNETCEFPRFWNETGMPIDQQFVDQFKGCYDGDFDQFGDTEAFGVYPDYRRQITKFASVQDRLREWVPSVRQKLETFSCMAIRMLDIDGFRYDKAIQVTADAAGNFSYALRECARGVGKNNFFMPGEITGGNNIGSIYLGRGRQQDQWLTNLTQAATLTNESDVQYVRGPQLTALDASAFSYSIYRFMTRFLGMDGNLEAGFDLPMNWVDAWNQMLLSNDFVNADTGFLDPRHMLGVTNQDVFRWPGIRQGTERMLLGQFITTLLLPGIPLLLWGEEQAFYVLDNTADNYIFGRQAMSPSPAWYLHGCYAGSSTQYFEMPLDSTLDGCKDITNSYDHRDPSHPVRNIFRSLFHLREQFPALKDGLFLSQLSNQTEYIVLPGSKTTGTETGIWSVMRSGVPGIQDFGNTPPIWLVYHNRNETTPYNFDCSSETASFISPFDAGTTVKNLIFPHDTLKLTEKGPKKLFVNGSQEFNGCPPSIELGPYEFRAYVPIKFFVPPPPMITKFTPGHDHPINSTGGPTSVDISFQFSAAMSCDSVTSAIQINSTTEANTVASIDKSSVKCAPASEGVSLYVGSLASAWTWSAKLTNLADGVHRITVVNASTEDLGSRTNSKDSFLLRVGKDDNPLVNPTTADYSTSLLSADSDNKLSVSHKAAGADMWRYSLNWGSSWSNWTTYTGGVSPLEEQPWSGTKQQEWQGHHVMVQYHSRLLGSSSFVQHGDADFSRVRRFPHLWANGRFNQFGFDAGYKNTLQHTQDGQWEWHYMDEWPSTVQVNAWGMNPDGQPDQSFIYGDIDRDNILDRMPPSAMAPTVINITGGPDYPYLSYRFVLQDSTLRYELVPQGDRRIQLALFIILWIAPIATGFAAVFVFIGSFYKVKFVEKGIKKPVMTLSGVFHKTNDKVRSKVTAMRDRSRRRGSVSSGSDFGDVTVGLSDLPAKRRTVLIATVEYNIDDWAIKVKIGGLGVMAQLMGKALGHQDLIWVVPCVGDIDYPVIPAERAEPMTVVILGTEYQVLVSYHQVENITYVLLDAPIFRQQTKAEPYPPRMDNIDSAIYYSTWNQCIAQTITRFPVDIYHINDYHGGVAPLYLLPEITIPCCVSLHNAEFQGLWPLRTPEEREEVCAVFNLPSDIVQQYVQFGSVFNLLHAAVSYLRVHQNGFGAVGVSKKYGDRSFARYPIFWGLSQIGQLPNPDPSDMEEWDAHAKLEKDVKIDKDFEKSRGELRKQAQEWAGLEVNPDAELFVFVGRWSQQKGVDLIADLFPTILEEHPNTQLICIGPTIDLYGKFAALKLSKLMEQYPTRVFSKPEFTILPPYIFSGAEFALIPSRDEPFGLVAVEFGRKGALGVGAKVGGLGQMPGWWYTIESASTTHLLSQFKQAVTAALESKTEVRAKMRAWSAKQRFPVAQWLEGLEKLQGRSIKLHNKMKLKGNKRLNVSTSRNASRSRERERSVSRGRSPFRNLTPGVMTPGVMTPTSIGDSSRPASPGLSWPLHHGLDRLSAGPPSADQTGGFLNPAFNSPLFQIGRDRRDNDADSLSSDSSTLAPPRFLGDSEYNPLPRRGIQHDRIVSTASFASVVSVDSIVRGRTDFKLQQVDPFFTDSDGKFISAFEKKLDKLNAKNTISQLCIEEFLVDSEREFFDRMRDAKLGTGHARYGSTSNLVAAAAGPAGRRTSSEDVEMMANTKENFEKSRRNEYGLGDNYVPPTGLKKLLQRRLGEWPVYAIFLALGQIIASNSYQISLLTGEIGQSADRLYVIASIYLATTICWGVLSRTTKSIYSLSLPWIFYGLAFLLIGAAPFFKDSDSRTWVQNVATGLYATGSSSGAIFFSFNFGDEGGSPVSTWIWRACVIQGIQQAYTVMLWFWGSLISSESASGTSVGQVSALPVLFPVTVVIAIFLWACGIILFIGLPDYYRQEPDEVPSLYMSIIRRKTTLWFFVAVILQNYFLSSPYGRNWFYLFSSQHVPIWGTLLLTAFFYIGVWALFLAFFAVVSKRHPWWLPLFALGLGAPRWAQMLWGTSGFGVYLPWAGSPLMSAILGRSLWLWLGLLDTVQNAGLGMILMLTLTRIHVCVAMLAAQVIGSVATIVARATAPNNVGPGDVFPDLSEGLGAAFSKPWFWVALVAQLVISVGFFKFFRKEQISKP</sequence>
<keyword evidence="3" id="KW-0328">Glycosyltransferase</keyword>
<dbReference type="Gene3D" id="3.40.50.2000">
    <property type="entry name" value="Glycogen Phosphorylase B"/>
    <property type="match status" value="2"/>
</dbReference>
<evidence type="ECO:0000313" key="12">
    <source>
        <dbReference type="Proteomes" id="UP001174934"/>
    </source>
</evidence>
<feature type="transmembrane region" description="Helical" evidence="8">
    <location>
        <begin position="2254"/>
        <end position="2275"/>
    </location>
</feature>
<evidence type="ECO:0000256" key="9">
    <source>
        <dbReference type="SAM" id="SignalP"/>
    </source>
</evidence>
<proteinExistence type="inferred from homology"/>
<dbReference type="InterPro" id="IPR001296">
    <property type="entry name" value="Glyco_trans_1"/>
</dbReference>
<name>A0AA40C4U0_9PEZI</name>
<evidence type="ECO:0000313" key="11">
    <source>
        <dbReference type="EMBL" id="KAK0625431.1"/>
    </source>
</evidence>
<evidence type="ECO:0000256" key="5">
    <source>
        <dbReference type="ARBA" id="ARBA00023316"/>
    </source>
</evidence>
<dbReference type="InterPro" id="IPR006047">
    <property type="entry name" value="GH13_cat_dom"/>
</dbReference>
<dbReference type="InterPro" id="IPR058658">
    <property type="entry name" value="Mok11-13/Ags1-like_Ig_2"/>
</dbReference>
<evidence type="ECO:0000256" key="7">
    <source>
        <dbReference type="SAM" id="MobiDB-lite"/>
    </source>
</evidence>
<evidence type="ECO:0000256" key="6">
    <source>
        <dbReference type="ARBA" id="ARBA00048960"/>
    </source>
</evidence>
<dbReference type="Pfam" id="PF26108">
    <property type="entry name" value="GH_Mok13"/>
    <property type="match status" value="1"/>
</dbReference>
<dbReference type="SUPFAM" id="SSF51445">
    <property type="entry name" value="(Trans)glycosidases"/>
    <property type="match status" value="1"/>
</dbReference>
<dbReference type="GO" id="GO:0070600">
    <property type="term" value="P:fungal-type cell wall (1-&gt;3)-alpha-glucan biosynthetic process"/>
    <property type="evidence" value="ECO:0007669"/>
    <property type="project" value="TreeGrafter"/>
</dbReference>
<comment type="similarity">
    <text evidence="1">Belongs to the glycosyltransferase group 1 family.</text>
</comment>
<protein>
    <recommendedName>
        <fullName evidence="2">alpha-1,3-glucan synthase</fullName>
        <ecNumber evidence="2">2.4.1.183</ecNumber>
    </recommendedName>
</protein>
<keyword evidence="9" id="KW-0732">Signal</keyword>
<dbReference type="InterPro" id="IPR058656">
    <property type="entry name" value="Mok11-13/Ags1-like_GH"/>
</dbReference>
<dbReference type="SMART" id="SM00642">
    <property type="entry name" value="Aamy"/>
    <property type="match status" value="1"/>
</dbReference>
<evidence type="ECO:0000256" key="4">
    <source>
        <dbReference type="ARBA" id="ARBA00022679"/>
    </source>
</evidence>
<comment type="catalytic activity">
    <reaction evidence="6">
        <text>[(1-&gt;3)-alpha-D-glucosyl](n) + UDP-alpha-D-glucose = [(1-&gt;3)-alpha-D-glucosyl](n+1) + UDP + H(+)</text>
        <dbReference type="Rhea" id="RHEA:19749"/>
        <dbReference type="Rhea" id="RHEA-COMP:11150"/>
        <dbReference type="Rhea" id="RHEA-COMP:11151"/>
        <dbReference type="ChEBI" id="CHEBI:15378"/>
        <dbReference type="ChEBI" id="CHEBI:28100"/>
        <dbReference type="ChEBI" id="CHEBI:58223"/>
        <dbReference type="ChEBI" id="CHEBI:58885"/>
        <dbReference type="EC" id="2.4.1.183"/>
    </reaction>
</comment>
<feature type="transmembrane region" description="Helical" evidence="8">
    <location>
        <begin position="1995"/>
        <end position="2013"/>
    </location>
</feature>
<evidence type="ECO:0000259" key="10">
    <source>
        <dbReference type="SMART" id="SM00642"/>
    </source>
</evidence>
<evidence type="ECO:0000256" key="2">
    <source>
        <dbReference type="ARBA" id="ARBA00012688"/>
    </source>
</evidence>
<keyword evidence="8" id="KW-0472">Membrane</keyword>
<dbReference type="InterPro" id="IPR058655">
    <property type="entry name" value="Mok11-14/Ags1-like"/>
</dbReference>
<feature type="transmembrane region" description="Helical" evidence="8">
    <location>
        <begin position="2147"/>
        <end position="2165"/>
    </location>
</feature>
<dbReference type="EC" id="2.4.1.183" evidence="2"/>
<gene>
    <name evidence="11" type="ORF">B0T17DRAFT_508423</name>
</gene>